<organism evidence="3 4">
    <name type="scientific">Orchesella cincta</name>
    <name type="common">Springtail</name>
    <name type="synonym">Podura cincta</name>
    <dbReference type="NCBI Taxonomy" id="48709"/>
    <lineage>
        <taxon>Eukaryota</taxon>
        <taxon>Metazoa</taxon>
        <taxon>Ecdysozoa</taxon>
        <taxon>Arthropoda</taxon>
        <taxon>Hexapoda</taxon>
        <taxon>Collembola</taxon>
        <taxon>Entomobryomorpha</taxon>
        <taxon>Entomobryoidea</taxon>
        <taxon>Orchesellidae</taxon>
        <taxon>Orchesellinae</taxon>
        <taxon>Orchesella</taxon>
    </lineage>
</organism>
<feature type="transmembrane region" description="Helical" evidence="2">
    <location>
        <begin position="15"/>
        <end position="38"/>
    </location>
</feature>
<evidence type="ECO:0000256" key="1">
    <source>
        <dbReference type="SAM" id="MobiDB-lite"/>
    </source>
</evidence>
<keyword evidence="4" id="KW-1185">Reference proteome</keyword>
<feature type="region of interest" description="Disordered" evidence="1">
    <location>
        <begin position="48"/>
        <end position="82"/>
    </location>
</feature>
<sequence length="82" mass="9419">MGQQGTSMLYKVRTVSIFCVQQLMYLFGFWIASLIMMWKMRTAAQKKLSSSRADEPANPQYETKSEPTIRYVDTGVTKRSIS</sequence>
<protein>
    <submittedName>
        <fullName evidence="3">Uncharacterized protein</fullName>
    </submittedName>
</protein>
<comment type="caution">
    <text evidence="3">The sequence shown here is derived from an EMBL/GenBank/DDBJ whole genome shotgun (WGS) entry which is preliminary data.</text>
</comment>
<evidence type="ECO:0000313" key="4">
    <source>
        <dbReference type="Proteomes" id="UP000094527"/>
    </source>
</evidence>
<dbReference type="Proteomes" id="UP000094527">
    <property type="component" value="Unassembled WGS sequence"/>
</dbReference>
<reference evidence="3 4" key="1">
    <citation type="journal article" date="2016" name="Genome Biol. Evol.">
        <title>Gene Family Evolution Reflects Adaptation to Soil Environmental Stressors in the Genome of the Collembolan Orchesella cincta.</title>
        <authorList>
            <person name="Faddeeva-Vakhrusheva A."/>
            <person name="Derks M.F."/>
            <person name="Anvar S.Y."/>
            <person name="Agamennone V."/>
            <person name="Suring W."/>
            <person name="Smit S."/>
            <person name="van Straalen N.M."/>
            <person name="Roelofs D."/>
        </authorList>
    </citation>
    <scope>NUCLEOTIDE SEQUENCE [LARGE SCALE GENOMIC DNA]</scope>
    <source>
        <tissue evidence="3">Mixed pool</tissue>
    </source>
</reference>
<accession>A0A1D2MEJ8</accession>
<gene>
    <name evidence="3" type="ORF">Ocin01_15402</name>
</gene>
<evidence type="ECO:0000256" key="2">
    <source>
        <dbReference type="SAM" id="Phobius"/>
    </source>
</evidence>
<dbReference type="EMBL" id="LJIJ01001608">
    <property type="protein sequence ID" value="ODM91281.1"/>
    <property type="molecule type" value="Genomic_DNA"/>
</dbReference>
<dbReference type="AlphaFoldDB" id="A0A1D2MEJ8"/>
<keyword evidence="2" id="KW-0812">Transmembrane</keyword>
<keyword evidence="2" id="KW-0472">Membrane</keyword>
<keyword evidence="2" id="KW-1133">Transmembrane helix</keyword>
<proteinExistence type="predicted"/>
<name>A0A1D2MEJ8_ORCCI</name>
<evidence type="ECO:0000313" key="3">
    <source>
        <dbReference type="EMBL" id="ODM91281.1"/>
    </source>
</evidence>